<keyword evidence="3" id="KW-1185">Reference proteome</keyword>
<dbReference type="Proteomes" id="UP000015102">
    <property type="component" value="Unassembled WGS sequence"/>
</dbReference>
<feature type="transmembrane region" description="Helical" evidence="1">
    <location>
        <begin position="667"/>
        <end position="688"/>
    </location>
</feature>
<dbReference type="EMBL" id="CAQQ02055037">
    <property type="status" value="NOT_ANNOTATED_CDS"/>
    <property type="molecule type" value="Genomic_DNA"/>
</dbReference>
<dbReference type="AlphaFoldDB" id="T1GAW3"/>
<feature type="transmembrane region" description="Helical" evidence="1">
    <location>
        <begin position="634"/>
        <end position="655"/>
    </location>
</feature>
<reference evidence="3" key="1">
    <citation type="submission" date="2013-02" db="EMBL/GenBank/DDBJ databases">
        <authorList>
            <person name="Hughes D."/>
        </authorList>
    </citation>
    <scope>NUCLEOTIDE SEQUENCE</scope>
    <source>
        <strain>Durham</strain>
        <strain evidence="3">NC isolate 2 -- Noor lab</strain>
    </source>
</reference>
<dbReference type="PANTHER" id="PTHR11360">
    <property type="entry name" value="MONOCARBOXYLATE TRANSPORTER"/>
    <property type="match status" value="1"/>
</dbReference>
<evidence type="ECO:0000313" key="2">
    <source>
        <dbReference type="EnsemblMetazoa" id="MESCA000378-PA"/>
    </source>
</evidence>
<evidence type="ECO:0000256" key="1">
    <source>
        <dbReference type="SAM" id="Phobius"/>
    </source>
</evidence>
<dbReference type="HOGENOM" id="CLU_001265_59_2_1"/>
<dbReference type="PANTHER" id="PTHR11360:SF306">
    <property type="entry name" value="RE01051P"/>
    <property type="match status" value="1"/>
</dbReference>
<accession>T1GAW3</accession>
<dbReference type="STRING" id="36166.T1GAW3"/>
<keyword evidence="1" id="KW-1133">Transmembrane helix</keyword>
<dbReference type="Pfam" id="PF07690">
    <property type="entry name" value="MFS_1"/>
    <property type="match status" value="1"/>
</dbReference>
<dbReference type="OMA" id="DPTFILM"/>
<proteinExistence type="predicted"/>
<keyword evidence="1" id="KW-0812">Transmembrane</keyword>
<sequence>MWYVSTVVDPNTPTPTGFKEHHLFHLQSFDILKGRFLKTARSCGVINQREDSRGSLYCPSKSDATSGVKYQSGGLICESRNCDEETNTERSPSSPVCPPVSLTEYPGQSGSLFSIHSAPPVASTDHGNYKNTEDLLGFGCTGTTEIDDITTRRPSTLPIDNNQRKLHSSLLERQISEIEEEDNENLLTLSSVTARPLIAKSREIRTNRINTKYHGVNRDRKLMAKVKEVPSSASSTVTVEPPDGGYGWFIVFGAFSVQFWVAGLVKSYGVLYVEIMETFPSTRASVASWIPAILSAFTRSAFKRFMSTVFMSHCRFYWWNILCPWFGLELLCHQFTTSPIHIGILTGIGGGLSTTPGIVIVSQYFEKHRALANGICVSGTAAGSFVLPILIKHLVEGFGFHGTILILGVCMLHVCFSATLYKPLDTADAKDEDEAVEEFESAANKDNLLTNSTYLESTGPMDEKFIEHLFSTESKSHIMSPSGNSLNQQQETDDEIKDIVVDTTFPAKPVMKSVRSSGILHSVEDLTTDSSWVYRRSESTRGSRRRRNVFANDEIISKIQAHLEKPLSPPIATTKGLSKSMEIPTPVSKFEVNKDRKGSADDTIAEDYDEDPPKTCCERIQRYLDITLLKDPTFILMCLSVTLIWMPLYVVLSPAHVISIGYNKSEAGYLVATSAALDLIGRLGLGWLTDLQIFDRKKAYVLW</sequence>
<feature type="transmembrane region" description="Helical" evidence="1">
    <location>
        <begin position="245"/>
        <end position="265"/>
    </location>
</feature>
<evidence type="ECO:0000313" key="3">
    <source>
        <dbReference type="Proteomes" id="UP000015102"/>
    </source>
</evidence>
<dbReference type="InterPro" id="IPR036259">
    <property type="entry name" value="MFS_trans_sf"/>
</dbReference>
<feature type="transmembrane region" description="Helical" evidence="1">
    <location>
        <begin position="342"/>
        <end position="361"/>
    </location>
</feature>
<organism evidence="2 3">
    <name type="scientific">Megaselia scalaris</name>
    <name type="common">Humpbacked fly</name>
    <name type="synonym">Phora scalaris</name>
    <dbReference type="NCBI Taxonomy" id="36166"/>
    <lineage>
        <taxon>Eukaryota</taxon>
        <taxon>Metazoa</taxon>
        <taxon>Ecdysozoa</taxon>
        <taxon>Arthropoda</taxon>
        <taxon>Hexapoda</taxon>
        <taxon>Insecta</taxon>
        <taxon>Pterygota</taxon>
        <taxon>Neoptera</taxon>
        <taxon>Endopterygota</taxon>
        <taxon>Diptera</taxon>
        <taxon>Brachycera</taxon>
        <taxon>Muscomorpha</taxon>
        <taxon>Platypezoidea</taxon>
        <taxon>Phoridae</taxon>
        <taxon>Megaseliini</taxon>
        <taxon>Megaselia</taxon>
    </lineage>
</organism>
<dbReference type="InterPro" id="IPR050327">
    <property type="entry name" value="Proton-linked_MCT"/>
</dbReference>
<protein>
    <recommendedName>
        <fullName evidence="4">Major facilitator superfamily (MFS) profile domain-containing protein</fullName>
    </recommendedName>
</protein>
<dbReference type="Gene3D" id="1.20.1250.20">
    <property type="entry name" value="MFS general substrate transporter like domains"/>
    <property type="match status" value="1"/>
</dbReference>
<feature type="transmembrane region" description="Helical" evidence="1">
    <location>
        <begin position="397"/>
        <end position="421"/>
    </location>
</feature>
<dbReference type="EMBL" id="CAQQ02055038">
    <property type="status" value="NOT_ANNOTATED_CDS"/>
    <property type="molecule type" value="Genomic_DNA"/>
</dbReference>
<dbReference type="EnsemblMetazoa" id="MESCA000378-RA">
    <property type="protein sequence ID" value="MESCA000378-PA"/>
    <property type="gene ID" value="MESCA000378"/>
</dbReference>
<dbReference type="SUPFAM" id="SSF103473">
    <property type="entry name" value="MFS general substrate transporter"/>
    <property type="match status" value="1"/>
</dbReference>
<reference evidence="2" key="2">
    <citation type="submission" date="2015-06" db="UniProtKB">
        <authorList>
            <consortium name="EnsemblMetazoa"/>
        </authorList>
    </citation>
    <scope>IDENTIFICATION</scope>
</reference>
<name>T1GAW3_MEGSC</name>
<dbReference type="InterPro" id="IPR011701">
    <property type="entry name" value="MFS"/>
</dbReference>
<keyword evidence="1" id="KW-0472">Membrane</keyword>
<evidence type="ECO:0008006" key="4">
    <source>
        <dbReference type="Google" id="ProtNLM"/>
    </source>
</evidence>
<feature type="transmembrane region" description="Helical" evidence="1">
    <location>
        <begin position="370"/>
        <end position="391"/>
    </location>
</feature>
<dbReference type="GO" id="GO:0008028">
    <property type="term" value="F:monocarboxylic acid transmembrane transporter activity"/>
    <property type="evidence" value="ECO:0007669"/>
    <property type="project" value="TreeGrafter"/>
</dbReference>